<name>A0ABY5Y873_9FLAO</name>
<dbReference type="Proteomes" id="UP001059209">
    <property type="component" value="Chromosome"/>
</dbReference>
<evidence type="ECO:0000313" key="2">
    <source>
        <dbReference type="Proteomes" id="UP001059209"/>
    </source>
</evidence>
<gene>
    <name evidence="1" type="ORF">NYZ99_00925</name>
</gene>
<dbReference type="RefSeq" id="WP_260573081.1">
    <property type="nucleotide sequence ID" value="NZ_CP104205.1"/>
</dbReference>
<proteinExistence type="predicted"/>
<accession>A0ABY5Y873</accession>
<keyword evidence="2" id="KW-1185">Reference proteome</keyword>
<evidence type="ECO:0000313" key="1">
    <source>
        <dbReference type="EMBL" id="UWX55223.1"/>
    </source>
</evidence>
<evidence type="ECO:0008006" key="3">
    <source>
        <dbReference type="Google" id="ProtNLM"/>
    </source>
</evidence>
<sequence>MALQLLVENAVKHNEISASHPLKVDIIQRNGSIFVENVIRPRTNLADGTKNGLINLKKRYALLLKQELVIRRDNDIFSVELPLTKEA</sequence>
<dbReference type="EMBL" id="CP104205">
    <property type="protein sequence ID" value="UWX55223.1"/>
    <property type="molecule type" value="Genomic_DNA"/>
</dbReference>
<reference evidence="1" key="1">
    <citation type="submission" date="2022-09" db="EMBL/GenBank/DDBJ databases">
        <title>Maribacter litopenaei sp. nov., isolated from the intestinal tract of the Pacific White Shrimp, Litopenaeus vannamei.</title>
        <authorList>
            <person name="Kim S.Y."/>
            <person name="Hwang C.Y."/>
        </authorList>
    </citation>
    <scope>NUCLEOTIDE SEQUENCE</scope>
    <source>
        <strain evidence="1">HL-LV01</strain>
    </source>
</reference>
<protein>
    <recommendedName>
        <fullName evidence="3">Histidine kinase</fullName>
    </recommendedName>
</protein>
<organism evidence="1 2">
    <name type="scientific">Maribacter litopenaei</name>
    <dbReference type="NCBI Taxonomy" id="2976127"/>
    <lineage>
        <taxon>Bacteria</taxon>
        <taxon>Pseudomonadati</taxon>
        <taxon>Bacteroidota</taxon>
        <taxon>Flavobacteriia</taxon>
        <taxon>Flavobacteriales</taxon>
        <taxon>Flavobacteriaceae</taxon>
        <taxon>Maribacter</taxon>
    </lineage>
</organism>